<evidence type="ECO:0000313" key="1">
    <source>
        <dbReference type="EMBL" id="GEU44027.1"/>
    </source>
</evidence>
<evidence type="ECO:0008006" key="2">
    <source>
        <dbReference type="Google" id="ProtNLM"/>
    </source>
</evidence>
<dbReference type="Pfam" id="PF08284">
    <property type="entry name" value="RVP_2"/>
    <property type="match status" value="1"/>
</dbReference>
<reference evidence="1" key="1">
    <citation type="journal article" date="2019" name="Sci. Rep.">
        <title>Draft genome of Tanacetum cinerariifolium, the natural source of mosquito coil.</title>
        <authorList>
            <person name="Yamashiro T."/>
            <person name="Shiraishi A."/>
            <person name="Satake H."/>
            <person name="Nakayama K."/>
        </authorList>
    </citation>
    <scope>NUCLEOTIDE SEQUENCE</scope>
</reference>
<protein>
    <recommendedName>
        <fullName evidence="2">Reverse transcriptase domain-containing protein</fullName>
    </recommendedName>
</protein>
<dbReference type="CDD" id="cd00303">
    <property type="entry name" value="retropepsin_like"/>
    <property type="match status" value="1"/>
</dbReference>
<dbReference type="EMBL" id="BKCJ010001788">
    <property type="protein sequence ID" value="GEU44027.1"/>
    <property type="molecule type" value="Genomic_DNA"/>
</dbReference>
<dbReference type="PANTHER" id="PTHR33067">
    <property type="entry name" value="RNA-DIRECTED DNA POLYMERASE-RELATED"/>
    <property type="match status" value="1"/>
</dbReference>
<gene>
    <name evidence="1" type="ORF">Tci_016005</name>
</gene>
<dbReference type="AlphaFoldDB" id="A0A6L2K5P0"/>
<sequence length="477" mass="54600">MQEVILFYNGLGIPTRQILDSRGVIPSKTAADVKIAIQEMVEYSQKWHNETSKSRSTETFDGLAVIQAQLNNLGREIKKERGFGCLPSSTEANLRDQVKSILTTIEADSCPIHRIGSAQYAISTGKDRTLIQRFSETYPEASQSMPYKEKDPESFTLPSFINNVCFNNALIDLGASISVMPLLTYLNIGFGELSHTKLTIELADRTVKYPKGIAKHVLVIIGKFVFLVDFVILDMPEDIKVPLILRRPFLSTTYAKIDVYKRKITLRVGEEKVVFTGVKPASSLIKRVYMLSLRERMELNLEARLMGETLVLNRSLDPSCEDYIKLNDLNELIELKRNQGDDLMPIIEEGEVIKEFKTRDDQLGMDDVIVSEPFLREVGIKARRFEGTITLYKDDESVTYQTVRSHPRFKWHTNEQCNKIPPLLKVSEEDKMNGISHPYQRLKGFYKGVLNLGPDYNRDVRMEERLSRWHISVHEMK</sequence>
<organism evidence="1">
    <name type="scientific">Tanacetum cinerariifolium</name>
    <name type="common">Dalmatian daisy</name>
    <name type="synonym">Chrysanthemum cinerariifolium</name>
    <dbReference type="NCBI Taxonomy" id="118510"/>
    <lineage>
        <taxon>Eukaryota</taxon>
        <taxon>Viridiplantae</taxon>
        <taxon>Streptophyta</taxon>
        <taxon>Embryophyta</taxon>
        <taxon>Tracheophyta</taxon>
        <taxon>Spermatophyta</taxon>
        <taxon>Magnoliopsida</taxon>
        <taxon>eudicotyledons</taxon>
        <taxon>Gunneridae</taxon>
        <taxon>Pentapetalae</taxon>
        <taxon>asterids</taxon>
        <taxon>campanulids</taxon>
        <taxon>Asterales</taxon>
        <taxon>Asteraceae</taxon>
        <taxon>Asteroideae</taxon>
        <taxon>Anthemideae</taxon>
        <taxon>Anthemidinae</taxon>
        <taxon>Tanacetum</taxon>
    </lineage>
</organism>
<accession>A0A6L2K5P0</accession>
<proteinExistence type="predicted"/>
<name>A0A6L2K5P0_TANCI</name>
<comment type="caution">
    <text evidence="1">The sequence shown here is derived from an EMBL/GenBank/DDBJ whole genome shotgun (WGS) entry which is preliminary data.</text>
</comment>
<dbReference type="PANTHER" id="PTHR33067:SF9">
    <property type="entry name" value="RNA-DIRECTED DNA POLYMERASE"/>
    <property type="match status" value="1"/>
</dbReference>
<dbReference type="InterPro" id="IPR021109">
    <property type="entry name" value="Peptidase_aspartic_dom_sf"/>
</dbReference>
<dbReference type="Gene3D" id="2.40.70.10">
    <property type="entry name" value="Acid Proteases"/>
    <property type="match status" value="1"/>
</dbReference>